<dbReference type="RefSeq" id="WP_075008379.1">
    <property type="nucleotide sequence ID" value="NZ_FOAP01000011.1"/>
</dbReference>
<name>A0A1H7VJ01_STIAU</name>
<dbReference type="SUPFAM" id="SSF47203">
    <property type="entry name" value="Acyl-CoA dehydrogenase C-terminal domain-like"/>
    <property type="match status" value="1"/>
</dbReference>
<dbReference type="InterPro" id="IPR046373">
    <property type="entry name" value="Acyl-CoA_Oxase/DH_mid-dom_sf"/>
</dbReference>
<feature type="domain" description="Acyl-CoA dehydrogenase/oxidase N-terminal" evidence="13">
    <location>
        <begin position="40"/>
        <end position="160"/>
    </location>
</feature>
<dbReference type="InterPro" id="IPR037069">
    <property type="entry name" value="AcylCoA_DH/ox_N_sf"/>
</dbReference>
<dbReference type="PANTHER" id="PTHR42803">
    <property type="entry name" value="ACYL-COA DEHYDROGENASE"/>
    <property type="match status" value="1"/>
</dbReference>
<dbReference type="Gene3D" id="1.10.540.10">
    <property type="entry name" value="Acyl-CoA dehydrogenase/oxidase, N-terminal domain"/>
    <property type="match status" value="1"/>
</dbReference>
<dbReference type="Gene3D" id="2.40.110.10">
    <property type="entry name" value="Butyryl-CoA Dehydrogenase, subunit A, domain 2"/>
    <property type="match status" value="1"/>
</dbReference>
<evidence type="ECO:0000256" key="6">
    <source>
        <dbReference type="ARBA" id="ARBA00051388"/>
    </source>
</evidence>
<evidence type="ECO:0000256" key="3">
    <source>
        <dbReference type="ARBA" id="ARBA00022630"/>
    </source>
</evidence>
<dbReference type="GO" id="GO:0003995">
    <property type="term" value="F:acyl-CoA dehydrogenase activity"/>
    <property type="evidence" value="ECO:0007669"/>
    <property type="project" value="InterPro"/>
</dbReference>
<keyword evidence="5 10" id="KW-0560">Oxidoreductase</keyword>
<dbReference type="InterPro" id="IPR052166">
    <property type="entry name" value="Diverse_Acyl-CoA_DH"/>
</dbReference>
<dbReference type="InterPro" id="IPR013786">
    <property type="entry name" value="AcylCoA_DH/ox_N"/>
</dbReference>
<dbReference type="PANTHER" id="PTHR42803:SF1">
    <property type="entry name" value="BROAD-SPECIFICITY LINEAR ACYL-COA DEHYDROGENASE FADE5"/>
    <property type="match status" value="1"/>
</dbReference>
<feature type="domain" description="Acyl-CoA dehydrogenase/oxidase C-terminal" evidence="11">
    <location>
        <begin position="291"/>
        <end position="460"/>
    </location>
</feature>
<dbReference type="InterPro" id="IPR006089">
    <property type="entry name" value="Acyl-CoA_DH_CS"/>
</dbReference>
<dbReference type="Pfam" id="PF02771">
    <property type="entry name" value="Acyl-CoA_dh_N"/>
    <property type="match status" value="1"/>
</dbReference>
<dbReference type="InterPro" id="IPR036250">
    <property type="entry name" value="AcylCo_DH-like_C"/>
</dbReference>
<dbReference type="Proteomes" id="UP000182719">
    <property type="component" value="Unassembled WGS sequence"/>
</dbReference>
<dbReference type="AlphaFoldDB" id="A0A1H7VJ01"/>
<evidence type="ECO:0000313" key="16">
    <source>
        <dbReference type="Proteomes" id="UP000182719"/>
    </source>
</evidence>
<evidence type="ECO:0000259" key="12">
    <source>
        <dbReference type="Pfam" id="PF02770"/>
    </source>
</evidence>
<protein>
    <recommendedName>
        <fullName evidence="9">3-methylmercaptopropionyl-CoA dehydrogenase</fullName>
        <ecNumber evidence="8">1.3.99.41</ecNumber>
    </recommendedName>
</protein>
<dbReference type="Pfam" id="PF02770">
    <property type="entry name" value="Acyl-CoA_dh_M"/>
    <property type="match status" value="1"/>
</dbReference>
<comment type="catalytic activity">
    <reaction evidence="6">
        <text>3-(methylsulfanyl)propanoyl-CoA + oxidized [electron-transfer flavoprotein] + H(+) = 3-(methylsulfanyl)acryloyl-CoA + reduced [electron-transfer flavoprotein]</text>
        <dbReference type="Rhea" id="RHEA:52612"/>
        <dbReference type="Rhea" id="RHEA-COMP:10685"/>
        <dbReference type="Rhea" id="RHEA-COMP:10686"/>
        <dbReference type="ChEBI" id="CHEBI:15378"/>
        <dbReference type="ChEBI" id="CHEBI:57692"/>
        <dbReference type="ChEBI" id="CHEBI:58307"/>
        <dbReference type="ChEBI" id="CHEBI:82815"/>
        <dbReference type="ChEBI" id="CHEBI:84994"/>
        <dbReference type="EC" id="1.3.99.41"/>
    </reaction>
    <physiologicalReaction direction="left-to-right" evidence="6">
        <dbReference type="Rhea" id="RHEA:52613"/>
    </physiologicalReaction>
</comment>
<keyword evidence="4 10" id="KW-0274">FAD</keyword>
<evidence type="ECO:0000256" key="5">
    <source>
        <dbReference type="ARBA" id="ARBA00023002"/>
    </source>
</evidence>
<comment type="similarity">
    <text evidence="2 10">Belongs to the acyl-CoA dehydrogenase family.</text>
</comment>
<gene>
    <name evidence="15" type="ORF">SAMN05444354_111113</name>
</gene>
<feature type="domain" description="Acyl-CoA oxidase/dehydrogenase middle" evidence="12">
    <location>
        <begin position="166"/>
        <end position="273"/>
    </location>
</feature>
<evidence type="ECO:0000256" key="2">
    <source>
        <dbReference type="ARBA" id="ARBA00009347"/>
    </source>
</evidence>
<proteinExistence type="inferred from homology"/>
<evidence type="ECO:0000259" key="14">
    <source>
        <dbReference type="Pfam" id="PF12806"/>
    </source>
</evidence>
<dbReference type="OrthoDB" id="9765339at2"/>
<feature type="domain" description="Acetyl-CoA dehydrogenase-like C-terminal" evidence="14">
    <location>
        <begin position="476"/>
        <end position="607"/>
    </location>
</feature>
<sequence>MSAGINHYKTDLREIFFTLFEQFGVGQLLGQAPFEAWGPDEAKAVLEATYRFAKDVLGPLNASADREGCRVENGSVLTPKGFKEAWKQLYEQGFKTVGVSTDHGGQGGPMMLQMAVEEMLCGANTAFNMYPGLAYGAAEVVAECGTPEQKHQYVEKMQNGTWGGTMCLTEPQAGSDVGAAKSTARRNADGTYNIRGTKIFISAGDHDLTENIIHLVLARVEGASVGTKGLSLFIVPKLRINADGSPGQPNDVTLGSIEHKMGINGSATCVLNFGENDACVGELVGSVEHVGMSQMFKLMNGARIAVGTQGVALASAAYYNALDYAKERKQGGNFTKWKDPSSPRVPIIEHPDVRRMLLEMKSHVEGIRALIFKLAMHTDKARQLAGKDDDRAAYHRGQVEVLTPLVKAYGSDQAFRLCAQAIQIYGGAGFCKDYPVEQYCRDSKIFSIYEGTNHIQAMDLVGRKLGQAGGSYFQQFMEDVGGFIEANRDHKTFGTEVKALAAAQEGLMSSAMALLGWSQDPAKTQLIPLSANRFLQMMSEVAVGWLLLDAAVLAEKSMAGLSESNPDRAFYEGKKWSALWYARNVLPTVEQSARLMALEDASPMDIPDAAFSAV</sequence>
<comment type="function">
    <text evidence="7">Involved in the assimilation of dimethylsulphoniopropionate (DMSP), an important compound in the fixation of carbon in marine phytoplankton, by mediating the conversion of 3-(methylthio)propanoyl-CoA (MMPA-CoA) to 3-(methylthio)acryloyl-CoA (MTA-CoA).</text>
</comment>
<keyword evidence="3 10" id="KW-0285">Flavoprotein</keyword>
<evidence type="ECO:0000313" key="15">
    <source>
        <dbReference type="EMBL" id="SEM08797.1"/>
    </source>
</evidence>
<dbReference type="EMBL" id="FOAP01000011">
    <property type="protein sequence ID" value="SEM08797.1"/>
    <property type="molecule type" value="Genomic_DNA"/>
</dbReference>
<evidence type="ECO:0000256" key="10">
    <source>
        <dbReference type="RuleBase" id="RU362125"/>
    </source>
</evidence>
<comment type="cofactor">
    <cofactor evidence="1 10">
        <name>FAD</name>
        <dbReference type="ChEBI" id="CHEBI:57692"/>
    </cofactor>
</comment>
<reference evidence="16" key="1">
    <citation type="submission" date="2016-10" db="EMBL/GenBank/DDBJ databases">
        <authorList>
            <person name="Varghese N."/>
            <person name="Submissions S."/>
        </authorList>
    </citation>
    <scope>NUCLEOTIDE SEQUENCE [LARGE SCALE GENOMIC DNA]</scope>
    <source>
        <strain evidence="16">DSM 17044</strain>
    </source>
</reference>
<dbReference type="InterPro" id="IPR006091">
    <property type="entry name" value="Acyl-CoA_Oxase/DH_mid-dom"/>
</dbReference>
<evidence type="ECO:0000256" key="7">
    <source>
        <dbReference type="ARBA" id="ARBA00058683"/>
    </source>
</evidence>
<dbReference type="Pfam" id="PF12806">
    <property type="entry name" value="Acyl-CoA_dh_C"/>
    <property type="match status" value="1"/>
</dbReference>
<evidence type="ECO:0000256" key="8">
    <source>
        <dbReference type="ARBA" id="ARBA00066694"/>
    </source>
</evidence>
<dbReference type="EC" id="1.3.99.41" evidence="8"/>
<keyword evidence="16" id="KW-1185">Reference proteome</keyword>
<dbReference type="PROSITE" id="PS00072">
    <property type="entry name" value="ACYL_COA_DH_1"/>
    <property type="match status" value="1"/>
</dbReference>
<dbReference type="SUPFAM" id="SSF56645">
    <property type="entry name" value="Acyl-CoA dehydrogenase NM domain-like"/>
    <property type="match status" value="1"/>
</dbReference>
<dbReference type="FunFam" id="2.40.110.10:FF:000031">
    <property type="entry name" value="Acyl-CoA dehydrogenase, putative"/>
    <property type="match status" value="1"/>
</dbReference>
<dbReference type="Gene3D" id="1.20.140.10">
    <property type="entry name" value="Butyryl-CoA Dehydrogenase, subunit A, domain 3"/>
    <property type="match status" value="1"/>
</dbReference>
<organism evidence="15 16">
    <name type="scientific">Stigmatella aurantiaca</name>
    <dbReference type="NCBI Taxonomy" id="41"/>
    <lineage>
        <taxon>Bacteria</taxon>
        <taxon>Pseudomonadati</taxon>
        <taxon>Myxococcota</taxon>
        <taxon>Myxococcia</taxon>
        <taxon>Myxococcales</taxon>
        <taxon>Cystobacterineae</taxon>
        <taxon>Archangiaceae</taxon>
        <taxon>Stigmatella</taxon>
    </lineage>
</organism>
<accession>A0A1H7VJ01</accession>
<dbReference type="GO" id="GO:0050660">
    <property type="term" value="F:flavin adenine dinucleotide binding"/>
    <property type="evidence" value="ECO:0007669"/>
    <property type="project" value="InterPro"/>
</dbReference>
<evidence type="ECO:0000256" key="1">
    <source>
        <dbReference type="ARBA" id="ARBA00001974"/>
    </source>
</evidence>
<dbReference type="InterPro" id="IPR009075">
    <property type="entry name" value="AcylCo_DH/oxidase_C"/>
</dbReference>
<dbReference type="InterPro" id="IPR025878">
    <property type="entry name" value="Acyl-CoA_dh-like_C_dom"/>
</dbReference>
<evidence type="ECO:0000256" key="4">
    <source>
        <dbReference type="ARBA" id="ARBA00022827"/>
    </source>
</evidence>
<dbReference type="InterPro" id="IPR009100">
    <property type="entry name" value="AcylCoA_DH/oxidase_NM_dom_sf"/>
</dbReference>
<evidence type="ECO:0000259" key="13">
    <source>
        <dbReference type="Pfam" id="PF02771"/>
    </source>
</evidence>
<evidence type="ECO:0000259" key="11">
    <source>
        <dbReference type="Pfam" id="PF00441"/>
    </source>
</evidence>
<evidence type="ECO:0000256" key="9">
    <source>
        <dbReference type="ARBA" id="ARBA00069043"/>
    </source>
</evidence>
<dbReference type="GO" id="GO:0005886">
    <property type="term" value="C:plasma membrane"/>
    <property type="evidence" value="ECO:0007669"/>
    <property type="project" value="TreeGrafter"/>
</dbReference>
<dbReference type="Pfam" id="PF00441">
    <property type="entry name" value="Acyl-CoA_dh_1"/>
    <property type="match status" value="1"/>
</dbReference>